<protein>
    <submittedName>
        <fullName evidence="8">P-loop containing nucleoside triphosphate hydrolase protein</fullName>
    </submittedName>
</protein>
<name>A0A9P9JJW1_9HYPO</name>
<dbReference type="InterPro" id="IPR027417">
    <property type="entry name" value="P-loop_NTPase"/>
</dbReference>
<dbReference type="InterPro" id="IPR001806">
    <property type="entry name" value="Small_GTPase"/>
</dbReference>
<dbReference type="GO" id="GO:0000054">
    <property type="term" value="P:ribosomal subunit export from nucleus"/>
    <property type="evidence" value="ECO:0007669"/>
    <property type="project" value="TreeGrafter"/>
</dbReference>
<keyword evidence="5" id="KW-0653">Protein transport</keyword>
<keyword evidence="8" id="KW-0378">Hydrolase</keyword>
<gene>
    <name evidence="8" type="ORF">EDB81DRAFT_940865</name>
</gene>
<dbReference type="GO" id="GO:0005634">
    <property type="term" value="C:nucleus"/>
    <property type="evidence" value="ECO:0007669"/>
    <property type="project" value="UniProtKB-SubCell"/>
</dbReference>
<comment type="subcellular location">
    <subcellularLocation>
        <location evidence="1">Nucleus</location>
    </subcellularLocation>
</comment>
<dbReference type="Pfam" id="PF00071">
    <property type="entry name" value="Ras"/>
    <property type="match status" value="1"/>
</dbReference>
<dbReference type="InterPro" id="IPR002041">
    <property type="entry name" value="Ran_GTPase"/>
</dbReference>
<accession>A0A9P9JJW1</accession>
<dbReference type="AlphaFoldDB" id="A0A9P9JJW1"/>
<reference evidence="8" key="1">
    <citation type="journal article" date="2021" name="Nat. Commun.">
        <title>Genetic determinants of endophytism in the Arabidopsis root mycobiome.</title>
        <authorList>
            <person name="Mesny F."/>
            <person name="Miyauchi S."/>
            <person name="Thiergart T."/>
            <person name="Pickel B."/>
            <person name="Atanasova L."/>
            <person name="Karlsson M."/>
            <person name="Huettel B."/>
            <person name="Barry K.W."/>
            <person name="Haridas S."/>
            <person name="Chen C."/>
            <person name="Bauer D."/>
            <person name="Andreopoulos W."/>
            <person name="Pangilinan J."/>
            <person name="LaButti K."/>
            <person name="Riley R."/>
            <person name="Lipzen A."/>
            <person name="Clum A."/>
            <person name="Drula E."/>
            <person name="Henrissat B."/>
            <person name="Kohler A."/>
            <person name="Grigoriev I.V."/>
            <person name="Martin F.M."/>
            <person name="Hacquard S."/>
        </authorList>
    </citation>
    <scope>NUCLEOTIDE SEQUENCE</scope>
    <source>
        <strain evidence="8">MPI-CAGE-AT-0147</strain>
    </source>
</reference>
<dbReference type="SMART" id="SM00176">
    <property type="entry name" value="RAN"/>
    <property type="match status" value="1"/>
</dbReference>
<evidence type="ECO:0000256" key="6">
    <source>
        <dbReference type="ARBA" id="ARBA00023134"/>
    </source>
</evidence>
<dbReference type="PROSITE" id="PS51419">
    <property type="entry name" value="RAB"/>
    <property type="match status" value="1"/>
</dbReference>
<evidence type="ECO:0000256" key="7">
    <source>
        <dbReference type="ARBA" id="ARBA00023242"/>
    </source>
</evidence>
<dbReference type="SUPFAM" id="SSF52540">
    <property type="entry name" value="P-loop containing nucleoside triphosphate hydrolases"/>
    <property type="match status" value="1"/>
</dbReference>
<dbReference type="PANTHER" id="PTHR24071">
    <property type="entry name" value="RAN GTPASE"/>
    <property type="match status" value="1"/>
</dbReference>
<evidence type="ECO:0000256" key="2">
    <source>
        <dbReference type="ARBA" id="ARBA00008028"/>
    </source>
</evidence>
<keyword evidence="3" id="KW-0813">Transport</keyword>
<comment type="similarity">
    <text evidence="2">Belongs to the small GTPase superfamily. Ran family.</text>
</comment>
<dbReference type="InterPro" id="IPR005225">
    <property type="entry name" value="Small_GTP-bd"/>
</dbReference>
<evidence type="ECO:0000313" key="9">
    <source>
        <dbReference type="Proteomes" id="UP000738349"/>
    </source>
</evidence>
<dbReference type="GO" id="GO:0005525">
    <property type="term" value="F:GTP binding"/>
    <property type="evidence" value="ECO:0007669"/>
    <property type="project" value="UniProtKB-KW"/>
</dbReference>
<keyword evidence="6" id="KW-0342">GTP-binding</keyword>
<dbReference type="PANTHER" id="PTHR24071:SF0">
    <property type="entry name" value="GTP-BINDING NUCLEAR PROTEIN RAN"/>
    <property type="match status" value="1"/>
</dbReference>
<dbReference type="SMART" id="SM00173">
    <property type="entry name" value="RAS"/>
    <property type="match status" value="1"/>
</dbReference>
<dbReference type="EMBL" id="JAGMUV010000001">
    <property type="protein sequence ID" value="KAH7177131.1"/>
    <property type="molecule type" value="Genomic_DNA"/>
</dbReference>
<dbReference type="SUPFAM" id="SSF160631">
    <property type="entry name" value="SMI1/KNR4-like"/>
    <property type="match status" value="1"/>
</dbReference>
<dbReference type="PRINTS" id="PR00449">
    <property type="entry name" value="RASTRNSFRMNG"/>
</dbReference>
<evidence type="ECO:0000256" key="5">
    <source>
        <dbReference type="ARBA" id="ARBA00022927"/>
    </source>
</evidence>
<dbReference type="GO" id="GO:0006606">
    <property type="term" value="P:protein import into nucleus"/>
    <property type="evidence" value="ECO:0007669"/>
    <property type="project" value="TreeGrafter"/>
</dbReference>
<dbReference type="GO" id="GO:0003924">
    <property type="term" value="F:GTPase activity"/>
    <property type="evidence" value="ECO:0007669"/>
    <property type="project" value="InterPro"/>
</dbReference>
<sequence length="436" mass="49706">MAAQDNSARTFKILLLGDRNVGKSSLANWCQSQEFRPEYCPGYTASAHHFLLNSNCGPIHFELWDIPGEIDSPDIQETYVKGADAAVLMFDLQSRSTLDSIPRWYEKIQTSAGGELPMALCGNKVDLPYRRLGPKSITFHREKGLSYFDMSVKSELNLRKPFIWLASRVLDSPSLGLVQEETAALSVEAAPHLEIEPLKPTISLKDEGSSTPFPSNTAVESGIRRRLERMVESLQQHPNIRVTETKISASAPQSEIDEAKKYANGRLPSGVEEFYKQVGSFRLEWELISPEMAIGDIPFTGHIRILPILEIFGDNWRDITWFPLPDYVEPTPDDEWRLRFRNVLPFDFFIPEACMCFIQEPAGTPEDYVAYHYFGKELYKTRYTFGDYVERLLASHGYWYWMETLCSESADSAQVDSFRANMPRIFAGYDDSLFQP</sequence>
<comment type="caution">
    <text evidence="8">The sequence shown here is derived from an EMBL/GenBank/DDBJ whole genome shotgun (WGS) entry which is preliminary data.</text>
</comment>
<keyword evidence="9" id="KW-1185">Reference proteome</keyword>
<dbReference type="OrthoDB" id="4388760at2759"/>
<evidence type="ECO:0000256" key="4">
    <source>
        <dbReference type="ARBA" id="ARBA00022741"/>
    </source>
</evidence>
<evidence type="ECO:0000313" key="8">
    <source>
        <dbReference type="EMBL" id="KAH7177131.1"/>
    </source>
</evidence>
<evidence type="ECO:0000256" key="1">
    <source>
        <dbReference type="ARBA" id="ARBA00004123"/>
    </source>
</evidence>
<organism evidence="8 9">
    <name type="scientific">Dactylonectria macrodidyma</name>
    <dbReference type="NCBI Taxonomy" id="307937"/>
    <lineage>
        <taxon>Eukaryota</taxon>
        <taxon>Fungi</taxon>
        <taxon>Dikarya</taxon>
        <taxon>Ascomycota</taxon>
        <taxon>Pezizomycotina</taxon>
        <taxon>Sordariomycetes</taxon>
        <taxon>Hypocreomycetidae</taxon>
        <taxon>Hypocreales</taxon>
        <taxon>Nectriaceae</taxon>
        <taxon>Dactylonectria</taxon>
    </lineage>
</organism>
<keyword evidence="4" id="KW-0547">Nucleotide-binding</keyword>
<evidence type="ECO:0000256" key="3">
    <source>
        <dbReference type="ARBA" id="ARBA00022448"/>
    </source>
</evidence>
<dbReference type="Gene3D" id="3.40.50.300">
    <property type="entry name" value="P-loop containing nucleotide triphosphate hydrolases"/>
    <property type="match status" value="1"/>
</dbReference>
<dbReference type="Proteomes" id="UP000738349">
    <property type="component" value="Unassembled WGS sequence"/>
</dbReference>
<dbReference type="PROSITE" id="PS51418">
    <property type="entry name" value="RAN"/>
    <property type="match status" value="1"/>
</dbReference>
<dbReference type="NCBIfam" id="TIGR00231">
    <property type="entry name" value="small_GTP"/>
    <property type="match status" value="1"/>
</dbReference>
<dbReference type="InterPro" id="IPR037883">
    <property type="entry name" value="Knr4/Smi1-like_sf"/>
</dbReference>
<keyword evidence="7" id="KW-0539">Nucleus</keyword>
<proteinExistence type="inferred from homology"/>
<dbReference type="SMART" id="SM00175">
    <property type="entry name" value="RAB"/>
    <property type="match status" value="1"/>
</dbReference>
<dbReference type="GO" id="GO:0005737">
    <property type="term" value="C:cytoplasm"/>
    <property type="evidence" value="ECO:0007669"/>
    <property type="project" value="TreeGrafter"/>
</dbReference>